<dbReference type="Proteomes" id="UP001182556">
    <property type="component" value="Unassembled WGS sequence"/>
</dbReference>
<evidence type="ECO:0000313" key="2">
    <source>
        <dbReference type="EMBL" id="KAK1926287.1"/>
    </source>
</evidence>
<reference evidence="2" key="1">
    <citation type="submission" date="2023-02" db="EMBL/GenBank/DDBJ databases">
        <title>Identification and recombinant expression of a fungal hydrolase from Papiliotrema laurentii that hydrolyzes apple cutin and clears colloidal polyester polyurethane.</title>
        <authorList>
            <consortium name="DOE Joint Genome Institute"/>
            <person name="Roman V.A."/>
            <person name="Bojanowski C."/>
            <person name="Crable B.R."/>
            <person name="Wagner D.N."/>
            <person name="Hung C.S."/>
            <person name="Nadeau L.J."/>
            <person name="Schratz L."/>
            <person name="Haridas S."/>
            <person name="Pangilinan J."/>
            <person name="Lipzen A."/>
            <person name="Na H."/>
            <person name="Yan M."/>
            <person name="Ng V."/>
            <person name="Grigoriev I.V."/>
            <person name="Spatafora J.W."/>
            <person name="Barlow D."/>
            <person name="Biffinger J."/>
            <person name="Kelley-Loughnane N."/>
            <person name="Varaljay V.A."/>
            <person name="Crookes-Goodson W.J."/>
        </authorList>
    </citation>
    <scope>NUCLEOTIDE SEQUENCE</scope>
    <source>
        <strain evidence="2">5307AH</strain>
    </source>
</reference>
<evidence type="ECO:0000313" key="3">
    <source>
        <dbReference type="Proteomes" id="UP001182556"/>
    </source>
</evidence>
<evidence type="ECO:0000256" key="1">
    <source>
        <dbReference type="SAM" id="MobiDB-lite"/>
    </source>
</evidence>
<gene>
    <name evidence="2" type="ORF">DB88DRAFT_481336</name>
</gene>
<protein>
    <submittedName>
        <fullName evidence="2">Uncharacterized protein</fullName>
    </submittedName>
</protein>
<dbReference type="EMBL" id="JAODAN010000002">
    <property type="protein sequence ID" value="KAK1926287.1"/>
    <property type="molecule type" value="Genomic_DNA"/>
</dbReference>
<proteinExistence type="predicted"/>
<keyword evidence="3" id="KW-1185">Reference proteome</keyword>
<name>A0AAD9L896_PAPLA</name>
<comment type="caution">
    <text evidence="2">The sequence shown here is derived from an EMBL/GenBank/DDBJ whole genome shotgun (WGS) entry which is preliminary data.</text>
</comment>
<accession>A0AAD9L896</accession>
<sequence>MSKVDLDSLPAELGEVFATAFGLTGGSEGRSYCQGGASNSTNLEEQDTGPKRSAFAGSNGGIVSASNERGPASLRVRRTSHWDPLAALSTAVEETIENSKWVDLSKGTQQLEPPSLFSSSDAKPLDLAEGLQGTPSLVELADRTNPPFPRLGGVFHELQSHLSHVRDAIRRGSTEPPTSGLFATDNGGIQVPTDRTEVITKCFEHMLELANCDRWDADRVLTVIRNQHSRFDPEFVGVWECAVASYKSRLAPTNNQAAPSIELPADTQGHLKELYRLSAENLRMFWWLYGRQCEAAALSPFPIGTEFSRGYTKVSEPGKGSSAPSGPTGVTQPSCNSQPTAPLGRKMLTPKSQKPKRFQG</sequence>
<organism evidence="2 3">
    <name type="scientific">Papiliotrema laurentii</name>
    <name type="common">Cryptococcus laurentii</name>
    <dbReference type="NCBI Taxonomy" id="5418"/>
    <lineage>
        <taxon>Eukaryota</taxon>
        <taxon>Fungi</taxon>
        <taxon>Dikarya</taxon>
        <taxon>Basidiomycota</taxon>
        <taxon>Agaricomycotina</taxon>
        <taxon>Tremellomycetes</taxon>
        <taxon>Tremellales</taxon>
        <taxon>Rhynchogastremaceae</taxon>
        <taxon>Papiliotrema</taxon>
    </lineage>
</organism>
<feature type="compositionally biased region" description="Polar residues" evidence="1">
    <location>
        <begin position="322"/>
        <end position="340"/>
    </location>
</feature>
<feature type="region of interest" description="Disordered" evidence="1">
    <location>
        <begin position="34"/>
        <end position="72"/>
    </location>
</feature>
<feature type="region of interest" description="Disordered" evidence="1">
    <location>
        <begin position="312"/>
        <end position="360"/>
    </location>
</feature>
<dbReference type="AlphaFoldDB" id="A0AAD9L896"/>